<organism evidence="2 3">
    <name type="scientific">Croceivirga thetidis</name>
    <dbReference type="NCBI Taxonomy" id="2721623"/>
    <lineage>
        <taxon>Bacteria</taxon>
        <taxon>Pseudomonadati</taxon>
        <taxon>Bacteroidota</taxon>
        <taxon>Flavobacteriia</taxon>
        <taxon>Flavobacteriales</taxon>
        <taxon>Flavobacteriaceae</taxon>
        <taxon>Croceivirga</taxon>
    </lineage>
</organism>
<protein>
    <recommendedName>
        <fullName evidence="4">Cytochrome c domain-containing protein</fullName>
    </recommendedName>
</protein>
<reference evidence="2 3" key="1">
    <citation type="submission" date="2020-04" db="EMBL/GenBank/DDBJ databases">
        <authorList>
            <person name="Yoon J."/>
        </authorList>
    </citation>
    <scope>NUCLEOTIDE SEQUENCE [LARGE SCALE GENOMIC DNA]</scope>
    <source>
        <strain evidence="2 3">DJ-13</strain>
    </source>
</reference>
<dbReference type="SUPFAM" id="SSF46626">
    <property type="entry name" value="Cytochrome c"/>
    <property type="match status" value="1"/>
</dbReference>
<dbReference type="InterPro" id="IPR036909">
    <property type="entry name" value="Cyt_c-like_dom_sf"/>
</dbReference>
<evidence type="ECO:0008006" key="4">
    <source>
        <dbReference type="Google" id="ProtNLM"/>
    </source>
</evidence>
<accession>A0ABX1GT24</accession>
<dbReference type="Proteomes" id="UP000718451">
    <property type="component" value="Unassembled WGS sequence"/>
</dbReference>
<sequence length="147" mass="16018">MKKLVCFLFVFILVVSCSTEDTEEQIPIIESTPEISENQDTSSNQGENSENENQENDEGNDDDEETTSSTISFAANIQPIINSNCTTCHQDPPRNGAPFPLLNFAQVSNAADLVLTQVSAGLMPPSGRLADEEIALIQQWVDDGTPE</sequence>
<dbReference type="RefSeq" id="WP_168553262.1">
    <property type="nucleotide sequence ID" value="NZ_JAAWWL010000002.1"/>
</dbReference>
<feature type="region of interest" description="Disordered" evidence="1">
    <location>
        <begin position="23"/>
        <end position="71"/>
    </location>
</feature>
<dbReference type="Gene3D" id="1.10.760.10">
    <property type="entry name" value="Cytochrome c-like domain"/>
    <property type="match status" value="1"/>
</dbReference>
<keyword evidence="3" id="KW-1185">Reference proteome</keyword>
<feature type="compositionally biased region" description="Low complexity" evidence="1">
    <location>
        <begin position="25"/>
        <end position="48"/>
    </location>
</feature>
<feature type="compositionally biased region" description="Acidic residues" evidence="1">
    <location>
        <begin position="49"/>
        <end position="66"/>
    </location>
</feature>
<name>A0ABX1GT24_9FLAO</name>
<proteinExistence type="predicted"/>
<comment type="caution">
    <text evidence="2">The sequence shown here is derived from an EMBL/GenBank/DDBJ whole genome shotgun (WGS) entry which is preliminary data.</text>
</comment>
<dbReference type="EMBL" id="JAAWWL010000002">
    <property type="protein sequence ID" value="NKI33113.1"/>
    <property type="molecule type" value="Genomic_DNA"/>
</dbReference>
<evidence type="ECO:0000313" key="2">
    <source>
        <dbReference type="EMBL" id="NKI33113.1"/>
    </source>
</evidence>
<gene>
    <name evidence="2" type="ORF">HCU67_14245</name>
</gene>
<dbReference type="PROSITE" id="PS51257">
    <property type="entry name" value="PROKAR_LIPOPROTEIN"/>
    <property type="match status" value="1"/>
</dbReference>
<evidence type="ECO:0000256" key="1">
    <source>
        <dbReference type="SAM" id="MobiDB-lite"/>
    </source>
</evidence>
<evidence type="ECO:0000313" key="3">
    <source>
        <dbReference type="Proteomes" id="UP000718451"/>
    </source>
</evidence>